<keyword evidence="3" id="KW-1185">Reference proteome</keyword>
<sequence>MRTKDKDELLMNLAKRVNKLEDKVFKDDTQEDKQTTGDEVKKTTRTTRKTATKKEE</sequence>
<dbReference type="RefSeq" id="WP_157055579.1">
    <property type="nucleotide sequence ID" value="NZ_AYZE01000010.1"/>
</dbReference>
<comment type="caution">
    <text evidence="2">The sequence shown here is derived from an EMBL/GenBank/DDBJ whole genome shotgun (WGS) entry which is preliminary data.</text>
</comment>
<dbReference type="PATRIC" id="fig|1423729.3.peg.453"/>
<feature type="compositionally biased region" description="Basic and acidic residues" evidence="1">
    <location>
        <begin position="26"/>
        <end position="42"/>
    </location>
</feature>
<dbReference type="AlphaFoldDB" id="A0A0R2CTV7"/>
<accession>A0A0R2CTV7</accession>
<organism evidence="2 3">
    <name type="scientific">Liquorilactobacillus cacaonum DSM 21116</name>
    <dbReference type="NCBI Taxonomy" id="1423729"/>
    <lineage>
        <taxon>Bacteria</taxon>
        <taxon>Bacillati</taxon>
        <taxon>Bacillota</taxon>
        <taxon>Bacilli</taxon>
        <taxon>Lactobacillales</taxon>
        <taxon>Lactobacillaceae</taxon>
        <taxon>Liquorilactobacillus</taxon>
    </lineage>
</organism>
<evidence type="ECO:0000313" key="2">
    <source>
        <dbReference type="EMBL" id="KRM91484.1"/>
    </source>
</evidence>
<dbReference type="EMBL" id="AYZE01000010">
    <property type="protein sequence ID" value="KRM91484.1"/>
    <property type="molecule type" value="Genomic_DNA"/>
</dbReference>
<feature type="compositionally biased region" description="Basic residues" evidence="1">
    <location>
        <begin position="43"/>
        <end position="56"/>
    </location>
</feature>
<evidence type="ECO:0000256" key="1">
    <source>
        <dbReference type="SAM" id="MobiDB-lite"/>
    </source>
</evidence>
<reference evidence="2 3" key="1">
    <citation type="journal article" date="2015" name="Genome Announc.">
        <title>Expanding the biotechnology potential of lactobacilli through comparative genomics of 213 strains and associated genera.</title>
        <authorList>
            <person name="Sun Z."/>
            <person name="Harris H.M."/>
            <person name="McCann A."/>
            <person name="Guo C."/>
            <person name="Argimon S."/>
            <person name="Zhang W."/>
            <person name="Yang X."/>
            <person name="Jeffery I.B."/>
            <person name="Cooney J.C."/>
            <person name="Kagawa T.F."/>
            <person name="Liu W."/>
            <person name="Song Y."/>
            <person name="Salvetti E."/>
            <person name="Wrobel A."/>
            <person name="Rasinkangas P."/>
            <person name="Parkhill J."/>
            <person name="Rea M.C."/>
            <person name="O'Sullivan O."/>
            <person name="Ritari J."/>
            <person name="Douillard F.P."/>
            <person name="Paul Ross R."/>
            <person name="Yang R."/>
            <person name="Briner A.E."/>
            <person name="Felis G.E."/>
            <person name="de Vos W.M."/>
            <person name="Barrangou R."/>
            <person name="Klaenhammer T.R."/>
            <person name="Caufield P.W."/>
            <person name="Cui Y."/>
            <person name="Zhang H."/>
            <person name="O'Toole P.W."/>
        </authorList>
    </citation>
    <scope>NUCLEOTIDE SEQUENCE [LARGE SCALE GENOMIC DNA]</scope>
    <source>
        <strain evidence="2 3">DSM 21116</strain>
    </source>
</reference>
<dbReference type="Proteomes" id="UP000051131">
    <property type="component" value="Unassembled WGS sequence"/>
</dbReference>
<protein>
    <submittedName>
        <fullName evidence="2">Uncharacterized protein</fullName>
    </submittedName>
</protein>
<name>A0A0R2CTV7_9LACO</name>
<evidence type="ECO:0000313" key="3">
    <source>
        <dbReference type="Proteomes" id="UP000051131"/>
    </source>
</evidence>
<proteinExistence type="predicted"/>
<dbReference type="STRING" id="1423729.FC80_GL000451"/>
<feature type="region of interest" description="Disordered" evidence="1">
    <location>
        <begin position="26"/>
        <end position="56"/>
    </location>
</feature>
<gene>
    <name evidence="2" type="ORF">FC80_GL000451</name>
</gene>